<evidence type="ECO:0000256" key="15">
    <source>
        <dbReference type="ARBA" id="ARBA00023128"/>
    </source>
</evidence>
<evidence type="ECO:0000256" key="10">
    <source>
        <dbReference type="ARBA" id="ARBA00022967"/>
    </source>
</evidence>
<keyword evidence="14 18" id="KW-0830">Ubiquinone</keyword>
<keyword evidence="13 18" id="KW-0520">NAD</keyword>
<evidence type="ECO:0000313" key="20">
    <source>
        <dbReference type="EMBL" id="UZZ44052.1"/>
    </source>
</evidence>
<protein>
    <recommendedName>
        <fullName evidence="5 18">NADH-ubiquinone oxidoreductase chain 2</fullName>
        <ecNumber evidence="4 18">7.1.1.2</ecNumber>
    </recommendedName>
</protein>
<evidence type="ECO:0000256" key="13">
    <source>
        <dbReference type="ARBA" id="ARBA00023027"/>
    </source>
</evidence>
<feature type="transmembrane region" description="Helical" evidence="18">
    <location>
        <begin position="318"/>
        <end position="340"/>
    </location>
</feature>
<keyword evidence="16 18" id="KW-0472">Membrane</keyword>
<keyword evidence="12 18" id="KW-1133">Transmembrane helix</keyword>
<gene>
    <name evidence="20" type="primary">ND2</name>
</gene>
<dbReference type="GO" id="GO:0005743">
    <property type="term" value="C:mitochondrial inner membrane"/>
    <property type="evidence" value="ECO:0007669"/>
    <property type="project" value="UniProtKB-SubCell"/>
</dbReference>
<feature type="transmembrane region" description="Helical" evidence="18">
    <location>
        <begin position="58"/>
        <end position="78"/>
    </location>
</feature>
<feature type="transmembrane region" description="Helical" evidence="18">
    <location>
        <begin position="230"/>
        <end position="252"/>
    </location>
</feature>
<evidence type="ECO:0000256" key="14">
    <source>
        <dbReference type="ARBA" id="ARBA00023075"/>
    </source>
</evidence>
<comment type="catalytic activity">
    <reaction evidence="17 18">
        <text>a ubiquinone + NADH + 5 H(+)(in) = a ubiquinol + NAD(+) + 4 H(+)(out)</text>
        <dbReference type="Rhea" id="RHEA:29091"/>
        <dbReference type="Rhea" id="RHEA-COMP:9565"/>
        <dbReference type="Rhea" id="RHEA-COMP:9566"/>
        <dbReference type="ChEBI" id="CHEBI:15378"/>
        <dbReference type="ChEBI" id="CHEBI:16389"/>
        <dbReference type="ChEBI" id="CHEBI:17976"/>
        <dbReference type="ChEBI" id="CHEBI:57540"/>
        <dbReference type="ChEBI" id="CHEBI:57945"/>
        <dbReference type="EC" id="7.1.1.2"/>
    </reaction>
</comment>
<dbReference type="InterPro" id="IPR001750">
    <property type="entry name" value="ND/Mrp_TM"/>
</dbReference>
<keyword evidence="7 18" id="KW-0679">Respiratory chain</keyword>
<evidence type="ECO:0000256" key="4">
    <source>
        <dbReference type="ARBA" id="ARBA00012944"/>
    </source>
</evidence>
<evidence type="ECO:0000256" key="12">
    <source>
        <dbReference type="ARBA" id="ARBA00022989"/>
    </source>
</evidence>
<keyword evidence="15 18" id="KW-0496">Mitochondrion</keyword>
<evidence type="ECO:0000256" key="1">
    <source>
        <dbReference type="ARBA" id="ARBA00003257"/>
    </source>
</evidence>
<evidence type="ECO:0000256" key="7">
    <source>
        <dbReference type="ARBA" id="ARBA00022660"/>
    </source>
</evidence>
<accession>A0A9E8RT46</accession>
<dbReference type="Pfam" id="PF00361">
    <property type="entry name" value="Proton_antipo_M"/>
    <property type="match status" value="1"/>
</dbReference>
<organism evidence="20">
    <name type="scientific">Hydroptila sp. XG-2021</name>
    <dbReference type="NCBI Taxonomy" id="2996735"/>
    <lineage>
        <taxon>Eukaryota</taxon>
        <taxon>Metazoa</taxon>
        <taxon>Ecdysozoa</taxon>
        <taxon>Arthropoda</taxon>
        <taxon>Hexapoda</taxon>
        <taxon>Insecta</taxon>
        <taxon>Pterygota</taxon>
        <taxon>Neoptera</taxon>
        <taxon>Endopterygota</taxon>
        <taxon>Trichoptera</taxon>
        <taxon>Integripalpia</taxon>
        <taxon>Hydroptiloidea</taxon>
        <taxon>Hydroptilidae</taxon>
        <taxon>Hydroptilinae</taxon>
        <taxon>Hydroptilini</taxon>
        <taxon>Hydroptila</taxon>
    </lineage>
</organism>
<comment type="function">
    <text evidence="1">Core subunit of the mitochondrial membrane respiratory chain NADH dehydrogenase (Complex I) that is believed to belong to the minimal assembly required for catalysis. Complex I functions in the transfer of electrons from NADH to the respiratory chain. The immediate electron acceptor for the enzyme is believed to be ubiquinone.</text>
</comment>
<dbReference type="AlphaFoldDB" id="A0A9E8RT46"/>
<dbReference type="GO" id="GO:0006120">
    <property type="term" value="P:mitochondrial electron transport, NADH to ubiquinone"/>
    <property type="evidence" value="ECO:0007669"/>
    <property type="project" value="InterPro"/>
</dbReference>
<dbReference type="EC" id="7.1.1.2" evidence="4 18"/>
<keyword evidence="9 18" id="KW-0999">Mitochondrion inner membrane</keyword>
<feature type="transmembrane region" description="Helical" evidence="18">
    <location>
        <begin position="98"/>
        <end position="117"/>
    </location>
</feature>
<dbReference type="PRINTS" id="PR01436">
    <property type="entry name" value="NADHDHGNASE2"/>
</dbReference>
<keyword evidence="11 18" id="KW-0249">Electron transport</keyword>
<geneLocation type="mitochondrion" evidence="20"/>
<comment type="similarity">
    <text evidence="3 18">Belongs to the complex I subunit 2 family.</text>
</comment>
<dbReference type="PANTHER" id="PTHR46552:SF1">
    <property type="entry name" value="NADH-UBIQUINONE OXIDOREDUCTASE CHAIN 2"/>
    <property type="match status" value="1"/>
</dbReference>
<proteinExistence type="inferred from homology"/>
<evidence type="ECO:0000259" key="19">
    <source>
        <dbReference type="Pfam" id="PF00361"/>
    </source>
</evidence>
<keyword evidence="10 18" id="KW-1278">Translocase</keyword>
<feature type="transmembrane region" description="Helical" evidence="18">
    <location>
        <begin position="152"/>
        <end position="170"/>
    </location>
</feature>
<evidence type="ECO:0000256" key="2">
    <source>
        <dbReference type="ARBA" id="ARBA00004448"/>
    </source>
</evidence>
<comment type="subcellular location">
    <subcellularLocation>
        <location evidence="2 18">Mitochondrion inner membrane</location>
        <topology evidence="2 18">Multi-pass membrane protein</topology>
    </subcellularLocation>
</comment>
<evidence type="ECO:0000256" key="9">
    <source>
        <dbReference type="ARBA" id="ARBA00022792"/>
    </source>
</evidence>
<evidence type="ECO:0000256" key="5">
    <source>
        <dbReference type="ARBA" id="ARBA00021008"/>
    </source>
</evidence>
<feature type="transmembrane region" description="Helical" evidence="18">
    <location>
        <begin position="12"/>
        <end position="37"/>
    </location>
</feature>
<evidence type="ECO:0000256" key="11">
    <source>
        <dbReference type="ARBA" id="ARBA00022982"/>
    </source>
</evidence>
<evidence type="ECO:0000256" key="17">
    <source>
        <dbReference type="ARBA" id="ARBA00049551"/>
    </source>
</evidence>
<evidence type="ECO:0000256" key="16">
    <source>
        <dbReference type="ARBA" id="ARBA00023136"/>
    </source>
</evidence>
<comment type="function">
    <text evidence="18">Core subunit of the mitochondrial membrane respiratory chain NADH dehydrogenase (Complex I) which catalyzes electron transfer from NADH through the respiratory chain, using ubiquinone as an electron acceptor. Essential for the catalytic activity and assembly of complex I.</text>
</comment>
<evidence type="ECO:0000256" key="3">
    <source>
        <dbReference type="ARBA" id="ARBA00007012"/>
    </source>
</evidence>
<feature type="domain" description="NADH:quinone oxidoreductase/Mrp antiporter transmembrane" evidence="19">
    <location>
        <begin position="27"/>
        <end position="286"/>
    </location>
</feature>
<feature type="transmembrane region" description="Helical" evidence="18">
    <location>
        <begin position="200"/>
        <end position="218"/>
    </location>
</feature>
<reference evidence="20" key="1">
    <citation type="submission" date="2021-11" db="EMBL/GenBank/DDBJ databases">
        <authorList>
            <person name="Ge X.-Y."/>
            <person name="Peng L."/>
            <person name="Sun C.-H."/>
            <person name="Wang B.-X."/>
        </authorList>
    </citation>
    <scope>NUCLEOTIDE SEQUENCE</scope>
</reference>
<dbReference type="InterPro" id="IPR050175">
    <property type="entry name" value="Complex_I_Subunit_2"/>
</dbReference>
<sequence>MPYFFLNWNKMIFMTLLMMSTILVISSNSLMNCWMGLELNLMSFIYLIHKNLNKMSQITVKYFLIQSLASMNFLFAIISSEMVLNSIMNNIPSNFMIILININMLIKLGAAPFHWWFPMITELLDWENLLILLTWQKLAPSIVLFYNMNYTLTMMAIIVSALIGAYAGLNQTSIRKILTYSSIGHISWMLLNLMMNLNSWKFYFMVYSYLNYITVYFFHKFNISFLSQTYSLKINFFLKIVILSNLLSLGGIPPLLGFSAKWITVKMMMMSYNLHFIMLIMIICSLINLFYYAQMIYSSILLNSSFNINSTFYTKQKINFSQALIISWIFLNGLSILFLFI</sequence>
<feature type="transmembrane region" description="Helical" evidence="18">
    <location>
        <begin position="129"/>
        <end position="146"/>
    </location>
</feature>
<evidence type="ECO:0000256" key="8">
    <source>
        <dbReference type="ARBA" id="ARBA00022692"/>
    </source>
</evidence>
<dbReference type="InterPro" id="IPR003917">
    <property type="entry name" value="NADH_UbQ_OxRdtase_chain2"/>
</dbReference>
<name>A0A9E8RT46_9NEOP</name>
<keyword evidence="6" id="KW-0813">Transport</keyword>
<evidence type="ECO:0000256" key="18">
    <source>
        <dbReference type="RuleBase" id="RU003403"/>
    </source>
</evidence>
<reference evidence="20" key="2">
    <citation type="journal article" date="2022" name="Syst. Entomol.">
        <title>Massive gene rearrangements of mitochondrial genomes and implications for the phylogeny of Trichoptera (Insecta).</title>
        <authorList>
            <person name="Ge X."/>
            <person name="Peng L."/>
            <person name="Vogler A.P."/>
            <person name="Morse J.C."/>
            <person name="Yang L."/>
            <person name="Sun C."/>
            <person name="Wang B."/>
        </authorList>
    </citation>
    <scope>NUCLEOTIDE SEQUENCE</scope>
</reference>
<dbReference type="EMBL" id="OL678024">
    <property type="protein sequence ID" value="UZZ44052.1"/>
    <property type="molecule type" value="Genomic_DNA"/>
</dbReference>
<dbReference type="PANTHER" id="PTHR46552">
    <property type="entry name" value="NADH-UBIQUINONE OXIDOREDUCTASE CHAIN 2"/>
    <property type="match status" value="1"/>
</dbReference>
<feature type="transmembrane region" description="Helical" evidence="18">
    <location>
        <begin position="272"/>
        <end position="297"/>
    </location>
</feature>
<dbReference type="GO" id="GO:0008137">
    <property type="term" value="F:NADH dehydrogenase (ubiquinone) activity"/>
    <property type="evidence" value="ECO:0007669"/>
    <property type="project" value="UniProtKB-EC"/>
</dbReference>
<keyword evidence="8 18" id="KW-0812">Transmembrane</keyword>
<evidence type="ECO:0000256" key="6">
    <source>
        <dbReference type="ARBA" id="ARBA00022448"/>
    </source>
</evidence>